<dbReference type="GO" id="GO:0005524">
    <property type="term" value="F:ATP binding"/>
    <property type="evidence" value="ECO:0007669"/>
    <property type="project" value="InterPro"/>
</dbReference>
<dbReference type="GO" id="GO:0006260">
    <property type="term" value="P:DNA replication"/>
    <property type="evidence" value="ECO:0007669"/>
    <property type="project" value="InterPro"/>
</dbReference>
<dbReference type="SUPFAM" id="SSF52540">
    <property type="entry name" value="P-loop containing nucleoside triphosphate hydrolases"/>
    <property type="match status" value="1"/>
</dbReference>
<dbReference type="EMBL" id="BARV01038016">
    <property type="protein sequence ID" value="GAI56527.1"/>
    <property type="molecule type" value="Genomic_DNA"/>
</dbReference>
<evidence type="ECO:0000313" key="2">
    <source>
        <dbReference type="EMBL" id="GAI56527.1"/>
    </source>
</evidence>
<feature type="non-terminal residue" evidence="2">
    <location>
        <position position="1"/>
    </location>
</feature>
<name>X1PJU1_9ZZZZ</name>
<dbReference type="InterPro" id="IPR007694">
    <property type="entry name" value="DNA_helicase_DnaB-like_C"/>
</dbReference>
<dbReference type="Pfam" id="PF03796">
    <property type="entry name" value="DnaB_C"/>
    <property type="match status" value="1"/>
</dbReference>
<dbReference type="PANTHER" id="PTHR30153">
    <property type="entry name" value="REPLICATIVE DNA HELICASE DNAB"/>
    <property type="match status" value="1"/>
</dbReference>
<protein>
    <recommendedName>
        <fullName evidence="1">SF4 helicase domain-containing protein</fullName>
    </recommendedName>
</protein>
<dbReference type="PROSITE" id="PS51199">
    <property type="entry name" value="SF4_HELICASE"/>
    <property type="match status" value="1"/>
</dbReference>
<gene>
    <name evidence="2" type="ORF">S06H3_58674</name>
</gene>
<sequence>LRESGSIEQDADVVIFIHREDMIYSPEDWSKVHDIEKEPYPRGIADIIIAKHRNGPLGQLKLRFVGRIAKFTNLEAELIPAS</sequence>
<dbReference type="AlphaFoldDB" id="X1PJU1"/>
<comment type="caution">
    <text evidence="2">The sequence shown here is derived from an EMBL/GenBank/DDBJ whole genome shotgun (WGS) entry which is preliminary data.</text>
</comment>
<reference evidence="2" key="1">
    <citation type="journal article" date="2014" name="Front. Microbiol.">
        <title>High frequency of phylogenetically diverse reductive dehalogenase-homologous genes in deep subseafloor sedimentary metagenomes.</title>
        <authorList>
            <person name="Kawai M."/>
            <person name="Futagami T."/>
            <person name="Toyoda A."/>
            <person name="Takaki Y."/>
            <person name="Nishi S."/>
            <person name="Hori S."/>
            <person name="Arai W."/>
            <person name="Tsubouchi T."/>
            <person name="Morono Y."/>
            <person name="Uchiyama I."/>
            <person name="Ito T."/>
            <person name="Fujiyama A."/>
            <person name="Inagaki F."/>
            <person name="Takami H."/>
        </authorList>
    </citation>
    <scope>NUCLEOTIDE SEQUENCE</scope>
    <source>
        <strain evidence="2">Expedition CK06-06</strain>
    </source>
</reference>
<dbReference type="Gene3D" id="3.40.50.300">
    <property type="entry name" value="P-loop containing nucleotide triphosphate hydrolases"/>
    <property type="match status" value="1"/>
</dbReference>
<evidence type="ECO:0000259" key="1">
    <source>
        <dbReference type="PROSITE" id="PS51199"/>
    </source>
</evidence>
<proteinExistence type="predicted"/>
<dbReference type="GO" id="GO:0005829">
    <property type="term" value="C:cytosol"/>
    <property type="evidence" value="ECO:0007669"/>
    <property type="project" value="TreeGrafter"/>
</dbReference>
<dbReference type="GO" id="GO:0003678">
    <property type="term" value="F:DNA helicase activity"/>
    <property type="evidence" value="ECO:0007669"/>
    <property type="project" value="InterPro"/>
</dbReference>
<dbReference type="PANTHER" id="PTHR30153:SF2">
    <property type="entry name" value="REPLICATIVE DNA HELICASE"/>
    <property type="match status" value="1"/>
</dbReference>
<feature type="domain" description="SF4 helicase" evidence="1">
    <location>
        <begin position="1"/>
        <end position="78"/>
    </location>
</feature>
<dbReference type="InterPro" id="IPR027417">
    <property type="entry name" value="P-loop_NTPase"/>
</dbReference>
<organism evidence="2">
    <name type="scientific">marine sediment metagenome</name>
    <dbReference type="NCBI Taxonomy" id="412755"/>
    <lineage>
        <taxon>unclassified sequences</taxon>
        <taxon>metagenomes</taxon>
        <taxon>ecological metagenomes</taxon>
    </lineage>
</organism>
<accession>X1PJU1</accession>